<reference evidence="3" key="1">
    <citation type="submission" date="2015-09" db="EMBL/GenBank/DDBJ databases">
        <authorList>
            <person name="Daims H."/>
        </authorList>
    </citation>
    <scope>NUCLEOTIDE SEQUENCE [LARGE SCALE GENOMIC DNA]</scope>
</reference>
<evidence type="ECO:0000313" key="2">
    <source>
        <dbReference type="EMBL" id="CUQ67973.1"/>
    </source>
</evidence>
<accession>A0A0S4KV65</accession>
<gene>
    <name evidence="2" type="ORF">NITINOP_3001</name>
</gene>
<proteinExistence type="predicted"/>
<organism evidence="2 3">
    <name type="scientific">Candidatus Nitrospira inopinata</name>
    <dbReference type="NCBI Taxonomy" id="1715989"/>
    <lineage>
        <taxon>Bacteria</taxon>
        <taxon>Pseudomonadati</taxon>
        <taxon>Nitrospirota</taxon>
        <taxon>Nitrospiria</taxon>
        <taxon>Nitrospirales</taxon>
        <taxon>Nitrospiraceae</taxon>
        <taxon>Nitrospira</taxon>
    </lineage>
</organism>
<keyword evidence="3" id="KW-1185">Reference proteome</keyword>
<dbReference type="STRING" id="1715989.NITINOP_3001"/>
<dbReference type="KEGG" id="nio:NITINOP_3001"/>
<feature type="region of interest" description="Disordered" evidence="1">
    <location>
        <begin position="137"/>
        <end position="158"/>
    </location>
</feature>
<dbReference type="Proteomes" id="UP000066284">
    <property type="component" value="Chromosome 1"/>
</dbReference>
<evidence type="ECO:0000313" key="3">
    <source>
        <dbReference type="Proteomes" id="UP000066284"/>
    </source>
</evidence>
<evidence type="ECO:0000256" key="1">
    <source>
        <dbReference type="SAM" id="MobiDB-lite"/>
    </source>
</evidence>
<sequence length="362" mass="37612">MGLTAISCNLLKSVLHHPYADTDPRHQMNPSCCAKDARNGPGSAGPWSLRRGGQAGIPKVTGPVSSNSGVPESSSCYPVTEHTLRVVEATPMRLNWMNSLRGILAIGLMSGVVACGSLANCFNSGFASVACGGGYGDRDSSSLPQPTTTSAEGRWTGTTSTGRAVAGLVLEDGSYWLFYTARDNPNILAELVQGTGTSHSGSFGSSNTRAFNLEGAGIRAATMRGRYVPNKSFDATIAYVTGETESFTSSYDADSGSAPNLTLVAGSYVGLRADNHTATVTMDAAGTISGHSTDDCTVVGTLSPRAKGNVFHTSMTLEGGACRQGPETLTGVAFYDATTNRLYSAALNPARTSSFIFLGTKQ</sequence>
<feature type="compositionally biased region" description="Polar residues" evidence="1">
    <location>
        <begin position="141"/>
        <end position="158"/>
    </location>
</feature>
<dbReference type="EMBL" id="LN885086">
    <property type="protein sequence ID" value="CUQ67973.1"/>
    <property type="molecule type" value="Genomic_DNA"/>
</dbReference>
<protein>
    <submittedName>
        <fullName evidence="2">Uncharacterized protein</fullName>
    </submittedName>
</protein>
<dbReference type="AlphaFoldDB" id="A0A0S4KV65"/>
<name>A0A0S4KV65_9BACT</name>